<evidence type="ECO:0000256" key="3">
    <source>
        <dbReference type="ARBA" id="ARBA00022679"/>
    </source>
</evidence>
<dbReference type="Pfam" id="PF00852">
    <property type="entry name" value="Glyco_transf_10"/>
    <property type="match status" value="1"/>
</dbReference>
<comment type="similarity">
    <text evidence="1">Belongs to the glycosyltransferase 10 family.</text>
</comment>
<dbReference type="PANTHER" id="PTHR11929">
    <property type="entry name" value="ALPHA- 1,3 -FUCOSYLTRANSFERASE"/>
    <property type="match status" value="1"/>
</dbReference>
<comment type="caution">
    <text evidence="5">The sequence shown here is derived from an EMBL/GenBank/DDBJ whole genome shotgun (WGS) entry which is preliminary data.</text>
</comment>
<gene>
    <name evidence="5" type="ORF">O0S10_06255</name>
</gene>
<evidence type="ECO:0000259" key="4">
    <source>
        <dbReference type="Pfam" id="PF00852"/>
    </source>
</evidence>
<dbReference type="Gene3D" id="3.40.50.11660">
    <property type="entry name" value="Glycosyl transferase family 10, C-terminal domain"/>
    <property type="match status" value="1"/>
</dbReference>
<keyword evidence="6" id="KW-1185">Reference proteome</keyword>
<keyword evidence="2" id="KW-0328">Glycosyltransferase</keyword>
<dbReference type="EMBL" id="JAPTGB010000011">
    <property type="protein sequence ID" value="MCZ0860830.1"/>
    <property type="molecule type" value="Genomic_DNA"/>
</dbReference>
<protein>
    <submittedName>
        <fullName evidence="5">Glycosyltransferase family 10</fullName>
    </submittedName>
</protein>
<dbReference type="PANTHER" id="PTHR11929:SF194">
    <property type="entry name" value="ALPHA-(1,3)-FUCOSYLTRANSFERASE 10"/>
    <property type="match status" value="1"/>
</dbReference>
<proteinExistence type="inferred from homology"/>
<evidence type="ECO:0000313" key="5">
    <source>
        <dbReference type="EMBL" id="MCZ0860830.1"/>
    </source>
</evidence>
<dbReference type="InterPro" id="IPR001503">
    <property type="entry name" value="Glyco_trans_10"/>
</dbReference>
<organism evidence="5 6">
    <name type="scientific">Methanocorpusculum petauri</name>
    <dbReference type="NCBI Taxonomy" id="3002863"/>
    <lineage>
        <taxon>Archaea</taxon>
        <taxon>Methanobacteriati</taxon>
        <taxon>Methanobacteriota</taxon>
        <taxon>Stenosarchaea group</taxon>
        <taxon>Methanomicrobia</taxon>
        <taxon>Methanomicrobiales</taxon>
        <taxon>Methanocorpusculaceae</taxon>
        <taxon>Methanocorpusculum</taxon>
    </lineage>
</organism>
<evidence type="ECO:0000256" key="2">
    <source>
        <dbReference type="ARBA" id="ARBA00022676"/>
    </source>
</evidence>
<dbReference type="RefSeq" id="WP_268925030.1">
    <property type="nucleotide sequence ID" value="NZ_JAPTGB010000011.1"/>
</dbReference>
<sequence length="334" mass="38518">MLKIKVTYPTDGVEIPPPDIRLQTPNGCCCWGNCEFYINSDIEECDYWVVLYDLPEKDSVCCPSSNTIFVTGEPVSVKKYDKKFLRQFATVVTAQEQISHPHVIQTHQILPWYVHKTYDELVTMSPPTKDHLLSIVSSNKRFSKGHEQRYQFALALKSHFGDGIDLFGRGIRGFEDKWDVLAPYKYSIVIENSSSPYYVTEKLTEAFLSYTFPIYYGCTNLEEYYPRGSFERIDIWDIEGSIDIISKIIENPNHYNDHCEDIYFARSCYLQKYQIYPLLTNIVNGVKKSKIDVEFNCANNTIMCPPKPVPSDIIFKLRCVIGIIKNGLGINIWS</sequence>
<dbReference type="SUPFAM" id="SSF53756">
    <property type="entry name" value="UDP-Glycosyltransferase/glycogen phosphorylase"/>
    <property type="match status" value="1"/>
</dbReference>
<dbReference type="InterPro" id="IPR055270">
    <property type="entry name" value="Glyco_tran_10_C"/>
</dbReference>
<name>A0ABT4IGG3_9EURY</name>
<accession>A0ABT4IGG3</accession>
<reference evidence="5" key="1">
    <citation type="submission" date="2022-12" db="EMBL/GenBank/DDBJ databases">
        <title>Isolation and characterisation of novel Methanocorpusculum spp. from native Australian herbivores indicates the genus is ancestrally host-associated.</title>
        <authorList>
            <person name="Volmer J.G."/>
            <person name="Soo R.M."/>
            <person name="Evans P.N."/>
            <person name="Hoedt E.C."/>
            <person name="Astorga Alsina A.L."/>
            <person name="Woodcroft B.J."/>
            <person name="Tyson G.W."/>
            <person name="Hugenholtz P."/>
            <person name="Morrison M."/>
        </authorList>
    </citation>
    <scope>NUCLEOTIDE SEQUENCE</scope>
    <source>
        <strain evidence="5">MG</strain>
    </source>
</reference>
<feature type="domain" description="Fucosyltransferase C-terminal" evidence="4">
    <location>
        <begin position="128"/>
        <end position="258"/>
    </location>
</feature>
<keyword evidence="3" id="KW-0808">Transferase</keyword>
<evidence type="ECO:0000256" key="1">
    <source>
        <dbReference type="ARBA" id="ARBA00008919"/>
    </source>
</evidence>
<evidence type="ECO:0000313" key="6">
    <source>
        <dbReference type="Proteomes" id="UP001141422"/>
    </source>
</evidence>
<dbReference type="Proteomes" id="UP001141422">
    <property type="component" value="Unassembled WGS sequence"/>
</dbReference>
<dbReference type="InterPro" id="IPR038577">
    <property type="entry name" value="GT10-like_C_sf"/>
</dbReference>